<protein>
    <recommendedName>
        <fullName evidence="2">Lipoprotein</fullName>
    </recommendedName>
</protein>
<gene>
    <name evidence="1" type="ORF">ENM46_03760</name>
</gene>
<evidence type="ECO:0008006" key="2">
    <source>
        <dbReference type="Google" id="ProtNLM"/>
    </source>
</evidence>
<proteinExistence type="predicted"/>
<dbReference type="PROSITE" id="PS51257">
    <property type="entry name" value="PROKAR_LIPOPROTEIN"/>
    <property type="match status" value="1"/>
</dbReference>
<dbReference type="AlphaFoldDB" id="A0A7C5U4T3"/>
<sequence>MNKRQILKSIVVAVLLLSLFFLTGCAKLNQELGQKFAVKIQYSLPEELTLKNSGITDVFAYENEVDAYYLTVTNVTDNKVVISNQMIQKNQQSVLINVNKPANYKFEIVGKNSAGNVILSGSATKQIINDDSITISLVFANGNASFTITVNSDVLSKYNYQNGTVTFTKVTNTSQIVQKSLTLNQNTITHTESLQPGVWKVYIELNFTAKDNIIEPKTQKATFEETIDVNPGKTTVLQQMGVYFDSNYNIKIGVGIDLPYITPVTNLTGTYTRSSGTLQLSWEHTLQGVTYYVFKKVSVTEWGTPREKWVLVGSTNNKNYSLSMTNAEFDNSLREIAINAVLNGKESGFVSIAKSSITQR</sequence>
<name>A0A7C5U4T3_9BACT</name>
<reference evidence="1" key="1">
    <citation type="journal article" date="2020" name="mSystems">
        <title>Genome- and Community-Level Interaction Insights into Carbon Utilization and Element Cycling Functions of Hydrothermarchaeota in Hydrothermal Sediment.</title>
        <authorList>
            <person name="Zhou Z."/>
            <person name="Liu Y."/>
            <person name="Xu W."/>
            <person name="Pan J."/>
            <person name="Luo Z.H."/>
            <person name="Li M."/>
        </authorList>
    </citation>
    <scope>NUCLEOTIDE SEQUENCE [LARGE SCALE GENOMIC DNA]</scope>
    <source>
        <strain evidence="1">SpSt-1088</strain>
    </source>
</reference>
<accession>A0A7C5U4T3</accession>
<dbReference type="EMBL" id="DRXW01000231">
    <property type="protein sequence ID" value="HHR34045.1"/>
    <property type="molecule type" value="Genomic_DNA"/>
</dbReference>
<organism evidence="1">
    <name type="scientific">Fervidobacterium nodosum</name>
    <dbReference type="NCBI Taxonomy" id="2424"/>
    <lineage>
        <taxon>Bacteria</taxon>
        <taxon>Thermotogati</taxon>
        <taxon>Thermotogota</taxon>
        <taxon>Thermotogae</taxon>
        <taxon>Thermotogales</taxon>
        <taxon>Fervidobacteriaceae</taxon>
        <taxon>Fervidobacterium</taxon>
    </lineage>
</organism>
<evidence type="ECO:0000313" key="1">
    <source>
        <dbReference type="EMBL" id="HHR34045.1"/>
    </source>
</evidence>
<comment type="caution">
    <text evidence="1">The sequence shown here is derived from an EMBL/GenBank/DDBJ whole genome shotgun (WGS) entry which is preliminary data.</text>
</comment>